<protein>
    <recommendedName>
        <fullName evidence="4">PEP-utilising enzyme mobile domain-containing protein</fullName>
    </recommendedName>
</protein>
<evidence type="ECO:0000313" key="6">
    <source>
        <dbReference type="Proteomes" id="UP000178873"/>
    </source>
</evidence>
<evidence type="ECO:0000256" key="3">
    <source>
        <dbReference type="ARBA" id="ARBA00022840"/>
    </source>
</evidence>
<dbReference type="PROSITE" id="PS00370">
    <property type="entry name" value="PEP_ENZYMES_PHOS_SITE"/>
    <property type="match status" value="1"/>
</dbReference>
<dbReference type="EMBL" id="MHRF01000013">
    <property type="protein sequence ID" value="OHA17692.1"/>
    <property type="molecule type" value="Genomic_DNA"/>
</dbReference>
<gene>
    <name evidence="5" type="ORF">A2664_03685</name>
</gene>
<dbReference type="PANTHER" id="PTHR43030:SF1">
    <property type="entry name" value="PHOSPHOENOLPYRUVATE SYNTHASE"/>
    <property type="match status" value="1"/>
</dbReference>
<dbReference type="InterPro" id="IPR036637">
    <property type="entry name" value="Phosphohistidine_dom_sf"/>
</dbReference>
<dbReference type="AlphaFoldDB" id="A0A1G2M3P4"/>
<proteinExistence type="inferred from homology"/>
<dbReference type="InterPro" id="IPR006319">
    <property type="entry name" value="PEP_synth"/>
</dbReference>
<comment type="similarity">
    <text evidence="1">Belongs to the PEP-utilizing enzyme family.</text>
</comment>
<comment type="caution">
    <text evidence="5">The sequence shown here is derived from an EMBL/GenBank/DDBJ whole genome shotgun (WGS) entry which is preliminary data.</text>
</comment>
<accession>A0A1G2M3P4</accession>
<dbReference type="GO" id="GO:0008986">
    <property type="term" value="F:pyruvate, water dikinase activity"/>
    <property type="evidence" value="ECO:0007669"/>
    <property type="project" value="InterPro"/>
</dbReference>
<sequence>MRKEELDILLKDDWYIQSGNLTPVFLMVAWFSGFEMKKELGVGYSAGLFTSKTEGGDLYYRVSDLERLHDFAFGKWEKDKNYFKEVRKNYVVSQEPHTKNLEEIDRTDLSTLSDTELYTFIQKTMRALTDSVGAAHIIEALAIPSDVRLKVALKPFTKDEKELSEVFVSLTNPDSLSFAQEAEEELRAIGKFPKKERMEAISKYITKWGWMRNSYAGRRRMTVDEIAGEANALLRMKGGKIQNEKDKKYWIEKLSLPSELVDRFEVLSFVTDWQDERKKYILLAVERLETLLEELSRRTVIPLNDLRYGLPPDFNESLPSRATELSKRRAGMCVVAVPEEILILTGKEYESAVLVLTKGHTHEGDELRGTAASLGTVRGRVRVCTTLESLNEIKEGEILVASMTRPEYLPAMKKAAAFVTDEGGITCHAAIVAREMGKPCVIGTKVATKVLKTGDLVEVKGNHGVVRIL</sequence>
<evidence type="ECO:0000313" key="5">
    <source>
        <dbReference type="EMBL" id="OHA17692.1"/>
    </source>
</evidence>
<evidence type="ECO:0000256" key="1">
    <source>
        <dbReference type="ARBA" id="ARBA00007837"/>
    </source>
</evidence>
<dbReference type="Proteomes" id="UP000178873">
    <property type="component" value="Unassembled WGS sequence"/>
</dbReference>
<name>A0A1G2M3P4_9BACT</name>
<dbReference type="InterPro" id="IPR008279">
    <property type="entry name" value="PEP-util_enz_mobile_dom"/>
</dbReference>
<dbReference type="STRING" id="1802301.A2664_03685"/>
<dbReference type="PANTHER" id="PTHR43030">
    <property type="entry name" value="PHOSPHOENOLPYRUVATE SYNTHASE"/>
    <property type="match status" value="1"/>
</dbReference>
<reference evidence="5 6" key="1">
    <citation type="journal article" date="2016" name="Nat. Commun.">
        <title>Thousands of microbial genomes shed light on interconnected biogeochemical processes in an aquifer system.</title>
        <authorList>
            <person name="Anantharaman K."/>
            <person name="Brown C.T."/>
            <person name="Hug L.A."/>
            <person name="Sharon I."/>
            <person name="Castelle C.J."/>
            <person name="Probst A.J."/>
            <person name="Thomas B.C."/>
            <person name="Singh A."/>
            <person name="Wilkins M.J."/>
            <person name="Karaoz U."/>
            <person name="Brodie E.L."/>
            <person name="Williams K.H."/>
            <person name="Hubbard S.S."/>
            <person name="Banfield J.F."/>
        </authorList>
    </citation>
    <scope>NUCLEOTIDE SEQUENCE [LARGE SCALE GENOMIC DNA]</scope>
</reference>
<keyword evidence="3" id="KW-0067">ATP-binding</keyword>
<evidence type="ECO:0000259" key="4">
    <source>
        <dbReference type="Pfam" id="PF00391"/>
    </source>
</evidence>
<organism evidence="5 6">
    <name type="scientific">Candidatus Taylorbacteria bacterium RIFCSPHIGHO2_01_FULL_46_22b</name>
    <dbReference type="NCBI Taxonomy" id="1802301"/>
    <lineage>
        <taxon>Bacteria</taxon>
        <taxon>Candidatus Tayloriibacteriota</taxon>
    </lineage>
</organism>
<dbReference type="Gene3D" id="3.50.30.10">
    <property type="entry name" value="Phosphohistidine domain"/>
    <property type="match status" value="1"/>
</dbReference>
<dbReference type="InterPro" id="IPR018274">
    <property type="entry name" value="PEP_util_AS"/>
</dbReference>
<dbReference type="GO" id="GO:0005524">
    <property type="term" value="F:ATP binding"/>
    <property type="evidence" value="ECO:0007669"/>
    <property type="project" value="UniProtKB-KW"/>
</dbReference>
<dbReference type="Pfam" id="PF00391">
    <property type="entry name" value="PEP-utilizers"/>
    <property type="match status" value="1"/>
</dbReference>
<keyword evidence="2" id="KW-0547">Nucleotide-binding</keyword>
<dbReference type="SUPFAM" id="SSF52009">
    <property type="entry name" value="Phosphohistidine domain"/>
    <property type="match status" value="1"/>
</dbReference>
<evidence type="ECO:0000256" key="2">
    <source>
        <dbReference type="ARBA" id="ARBA00022741"/>
    </source>
</evidence>
<feature type="domain" description="PEP-utilising enzyme mobile" evidence="4">
    <location>
        <begin position="393"/>
        <end position="464"/>
    </location>
</feature>